<dbReference type="RefSeq" id="WP_244755071.1">
    <property type="nucleotide sequence ID" value="NZ_CP095074.1"/>
</dbReference>
<protein>
    <submittedName>
        <fullName evidence="1">Uncharacterized protein</fullName>
    </submittedName>
</protein>
<dbReference type="EMBL" id="CP095074">
    <property type="protein sequence ID" value="UOQ95218.1"/>
    <property type="molecule type" value="Genomic_DNA"/>
</dbReference>
<gene>
    <name evidence="1" type="ORF">MUO14_09970</name>
</gene>
<evidence type="ECO:0000313" key="2">
    <source>
        <dbReference type="Proteomes" id="UP000831880"/>
    </source>
</evidence>
<organism evidence="1 2">
    <name type="scientific">Halobacillus shinanisalinarum</name>
    <dbReference type="NCBI Taxonomy" id="2932258"/>
    <lineage>
        <taxon>Bacteria</taxon>
        <taxon>Bacillati</taxon>
        <taxon>Bacillota</taxon>
        <taxon>Bacilli</taxon>
        <taxon>Bacillales</taxon>
        <taxon>Bacillaceae</taxon>
        <taxon>Halobacillus</taxon>
    </lineage>
</organism>
<dbReference type="Proteomes" id="UP000831880">
    <property type="component" value="Chromosome"/>
</dbReference>
<reference evidence="1 2" key="1">
    <citation type="submission" date="2022-04" db="EMBL/GenBank/DDBJ databases">
        <title>Halobacillus sp. isolated from saltern.</title>
        <authorList>
            <person name="Won M."/>
            <person name="Lee C.-M."/>
            <person name="Woen H.-Y."/>
            <person name="Kwon S.-W."/>
        </authorList>
    </citation>
    <scope>NUCLEOTIDE SEQUENCE [LARGE SCALE GENOMIC DNA]</scope>
    <source>
        <strain evidence="1 2">SSTM10-2</strain>
    </source>
</reference>
<keyword evidence="2" id="KW-1185">Reference proteome</keyword>
<accession>A0ABY4H426</accession>
<sequence length="122" mass="13827">MIIVILGLLRAKSHRMIRGESLRWLAFEERMHLRLRAYSKEVNSSGQGSDEGYSLHHEAAVELLLKPCTALVLNVEVSTSCASPFLGKEEHFSFVRGHFREGFPDAQELRRLDLLSSNLATF</sequence>
<evidence type="ECO:0000313" key="1">
    <source>
        <dbReference type="EMBL" id="UOQ95218.1"/>
    </source>
</evidence>
<name>A0ABY4H426_9BACI</name>
<proteinExistence type="predicted"/>